<reference evidence="2 3" key="1">
    <citation type="submission" date="2020-08" db="EMBL/GenBank/DDBJ databases">
        <title>Genomic Encyclopedia of Type Strains, Phase IV (KMG-IV): sequencing the most valuable type-strain genomes for metagenomic binning, comparative biology and taxonomic classification.</title>
        <authorList>
            <person name="Goeker M."/>
        </authorList>
    </citation>
    <scope>NUCLEOTIDE SEQUENCE [LARGE SCALE GENOMIC DNA]</scope>
    <source>
        <strain evidence="2 3">DSM 15867</strain>
    </source>
</reference>
<accession>A0A7W7AGZ4</accession>
<dbReference type="Gene3D" id="2.40.370.10">
    <property type="entry name" value="AttH-like domain"/>
    <property type="match status" value="2"/>
</dbReference>
<dbReference type="Pfam" id="PF17186">
    <property type="entry name" value="Lipocalin_9"/>
    <property type="match status" value="1"/>
</dbReference>
<feature type="domain" description="AttH" evidence="1">
    <location>
        <begin position="42"/>
        <end position="213"/>
    </location>
</feature>
<dbReference type="SUPFAM" id="SSF159245">
    <property type="entry name" value="AttH-like"/>
    <property type="match status" value="1"/>
</dbReference>
<evidence type="ECO:0000313" key="3">
    <source>
        <dbReference type="Proteomes" id="UP000574769"/>
    </source>
</evidence>
<protein>
    <submittedName>
        <fullName evidence="2">Putative secreted hydrolase</fullName>
    </submittedName>
</protein>
<sequence>MRVLLAAIAAAGLAAPSPYPVVRPGIRLSFPADHGAHPAFRTEWWYVTGWLKGEDGRDVGFQVTFFRVNPHAGAGNPSRFAARQVIFAHAALSDPRIGHILHAERAARAGFGLAGAATGDADVRLNGWTFRHIADGRFTTHVGGRDFSLDLTFRPTQPPLPQGQGGYSRKGPRPEQASYYYSVPHFAVSGTVVRAGKPERMTGEAWLDREWSSDYLAPNAAGWDWTGLNLDDGAALMAFSIRRKGGGVLWSGGSYRRPDGRTTRLLPADVTFSPIARWRSRKTGARYPVAQLLRIRLPEGVRDFPLRPIFVDQEVDARAAGQPVYWEGAVRTNGGRGYLELTGYADPLRM</sequence>
<proteinExistence type="predicted"/>
<organism evidence="2 3">
    <name type="scientific">Sphingomonas abaci</name>
    <dbReference type="NCBI Taxonomy" id="237611"/>
    <lineage>
        <taxon>Bacteria</taxon>
        <taxon>Pseudomonadati</taxon>
        <taxon>Pseudomonadota</taxon>
        <taxon>Alphaproteobacteria</taxon>
        <taxon>Sphingomonadales</taxon>
        <taxon>Sphingomonadaceae</taxon>
        <taxon>Sphingomonas</taxon>
    </lineage>
</organism>
<dbReference type="PANTHER" id="PTHR38591">
    <property type="entry name" value="HYDROLASE"/>
    <property type="match status" value="1"/>
</dbReference>
<keyword evidence="2" id="KW-0378">Hydrolase</keyword>
<gene>
    <name evidence="2" type="ORF">GGQ96_000201</name>
</gene>
<keyword evidence="3" id="KW-1185">Reference proteome</keyword>
<dbReference type="Proteomes" id="UP000574769">
    <property type="component" value="Unassembled WGS sequence"/>
</dbReference>
<dbReference type="Pfam" id="PF07143">
    <property type="entry name" value="CrtC"/>
    <property type="match status" value="1"/>
</dbReference>
<dbReference type="EMBL" id="JACHNY010000001">
    <property type="protein sequence ID" value="MBB4616095.1"/>
    <property type="molecule type" value="Genomic_DNA"/>
</dbReference>
<name>A0A7W7AGZ4_9SPHN</name>
<dbReference type="PANTHER" id="PTHR38591:SF1">
    <property type="entry name" value="BLL1000 PROTEIN"/>
    <property type="match status" value="1"/>
</dbReference>
<dbReference type="InterPro" id="IPR023374">
    <property type="entry name" value="AttH-like_dom_sf"/>
</dbReference>
<comment type="caution">
    <text evidence="2">The sequence shown here is derived from an EMBL/GenBank/DDBJ whole genome shotgun (WGS) entry which is preliminary data.</text>
</comment>
<evidence type="ECO:0000313" key="2">
    <source>
        <dbReference type="EMBL" id="MBB4616095.1"/>
    </source>
</evidence>
<evidence type="ECO:0000259" key="1">
    <source>
        <dbReference type="Pfam" id="PF07143"/>
    </source>
</evidence>
<dbReference type="AlphaFoldDB" id="A0A7W7AGZ4"/>
<dbReference type="InterPro" id="IPR010791">
    <property type="entry name" value="AttH_dom"/>
</dbReference>
<dbReference type="RefSeq" id="WP_184110708.1">
    <property type="nucleotide sequence ID" value="NZ_JACHNY010000001.1"/>
</dbReference>
<dbReference type="GO" id="GO:0016787">
    <property type="term" value="F:hydrolase activity"/>
    <property type="evidence" value="ECO:0007669"/>
    <property type="project" value="UniProtKB-KW"/>
</dbReference>